<dbReference type="PANTHER" id="PTHR37543">
    <property type="entry name" value="CCCH ZINC FINGER DNA BINDING PROTEIN (AFU_ORTHOLOGUE AFUA_5G12760)"/>
    <property type="match status" value="1"/>
</dbReference>
<evidence type="ECO:0000256" key="1">
    <source>
        <dbReference type="ARBA" id="ARBA00022723"/>
    </source>
</evidence>
<dbReference type="AlphaFoldDB" id="A0A6A6V571"/>
<feature type="domain" description="C3H1-type" evidence="7">
    <location>
        <begin position="374"/>
        <end position="402"/>
    </location>
</feature>
<evidence type="ECO:0000256" key="5">
    <source>
        <dbReference type="SAM" id="Coils"/>
    </source>
</evidence>
<feature type="compositionally biased region" description="Low complexity" evidence="6">
    <location>
        <begin position="302"/>
        <end position="313"/>
    </location>
</feature>
<dbReference type="Pfam" id="PF25540">
    <property type="entry name" value="DUF7923"/>
    <property type="match status" value="1"/>
</dbReference>
<keyword evidence="9" id="KW-1185">Reference proteome</keyword>
<dbReference type="InterPro" id="IPR057683">
    <property type="entry name" value="DUF7923"/>
</dbReference>
<dbReference type="SUPFAM" id="SSF90229">
    <property type="entry name" value="CCCH zinc finger"/>
    <property type="match status" value="1"/>
</dbReference>
<evidence type="ECO:0000256" key="6">
    <source>
        <dbReference type="SAM" id="MobiDB-lite"/>
    </source>
</evidence>
<accession>A0A6A6V571</accession>
<dbReference type="PANTHER" id="PTHR37543:SF1">
    <property type="entry name" value="CCCH ZINC FINGER DNA BINDING PROTEIN (AFU_ORTHOLOGUE AFUA_5G12760)"/>
    <property type="match status" value="1"/>
</dbReference>
<keyword evidence="1 4" id="KW-0479">Metal-binding</keyword>
<proteinExistence type="predicted"/>
<evidence type="ECO:0000256" key="3">
    <source>
        <dbReference type="ARBA" id="ARBA00022833"/>
    </source>
</evidence>
<dbReference type="Pfam" id="PF25542">
    <property type="entry name" value="zf-CCCH_12"/>
    <property type="match status" value="1"/>
</dbReference>
<dbReference type="PROSITE" id="PS50103">
    <property type="entry name" value="ZF_C3H1"/>
    <property type="match status" value="1"/>
</dbReference>
<sequence length="485" mass="55064">MASQYSFPDIESQLATFKRSDEARERLLENIVRQYGALLEEHNIVCADFMHERDSRRRIQLDVQKAEKQALDAQQQLEKQSAAYDEHGFVLCLIDGDGVIFRDALLAAGTTGGSEAASKLHDAIRAHIEGHNKKAAHWTLVTHIYLSLEQLGKTLVKCGVLKHHEELRAFAQAFNVNQPLFNIIDVGYGKERADYKIKETLRAFIDNPTCKHIYFGGCHDTGYLVNFEKYKHNEEISKRITLIEATTPHGLFEALPFDRTRFDAVFRNEELRALSPIAQTQKPASLPFRNSNGTVNGHSEPSSSSPTTDKTTGTSNYAIISRASPAAHTITPSTKATDTDSNRWIYFNKDDQRLDEPLPPKTPRAEAALEERMKRGKKLCNQYHLSGYCGKGASCPYQHAPDLNPAEKNALRYLARRLPCNPYCERFDCYLGHSCHLEAEGYCKFGQSCNFKEVHRMDKRKHTRMDLDGNFEKNINGQWQRILDV</sequence>
<evidence type="ECO:0000256" key="2">
    <source>
        <dbReference type="ARBA" id="ARBA00022771"/>
    </source>
</evidence>
<name>A0A6A6V571_9PLEO</name>
<protein>
    <recommendedName>
        <fullName evidence="7">C3H1-type domain-containing protein</fullName>
    </recommendedName>
</protein>
<evidence type="ECO:0000313" key="8">
    <source>
        <dbReference type="EMBL" id="KAF2744461.1"/>
    </source>
</evidence>
<dbReference type="SMART" id="SM00356">
    <property type="entry name" value="ZnF_C3H1"/>
    <property type="match status" value="1"/>
</dbReference>
<keyword evidence="3 4" id="KW-0862">Zinc</keyword>
<keyword evidence="5" id="KW-0175">Coiled coil</keyword>
<evidence type="ECO:0000259" key="7">
    <source>
        <dbReference type="PROSITE" id="PS50103"/>
    </source>
</evidence>
<reference evidence="8" key="1">
    <citation type="journal article" date="2020" name="Stud. Mycol.">
        <title>101 Dothideomycetes genomes: a test case for predicting lifestyles and emergence of pathogens.</title>
        <authorList>
            <person name="Haridas S."/>
            <person name="Albert R."/>
            <person name="Binder M."/>
            <person name="Bloem J."/>
            <person name="Labutti K."/>
            <person name="Salamov A."/>
            <person name="Andreopoulos B."/>
            <person name="Baker S."/>
            <person name="Barry K."/>
            <person name="Bills G."/>
            <person name="Bluhm B."/>
            <person name="Cannon C."/>
            <person name="Castanera R."/>
            <person name="Culley D."/>
            <person name="Daum C."/>
            <person name="Ezra D."/>
            <person name="Gonzalez J."/>
            <person name="Henrissat B."/>
            <person name="Kuo A."/>
            <person name="Liang C."/>
            <person name="Lipzen A."/>
            <person name="Lutzoni F."/>
            <person name="Magnuson J."/>
            <person name="Mondo S."/>
            <person name="Nolan M."/>
            <person name="Ohm R."/>
            <person name="Pangilinan J."/>
            <person name="Park H.-J."/>
            <person name="Ramirez L."/>
            <person name="Alfaro M."/>
            <person name="Sun H."/>
            <person name="Tritt A."/>
            <person name="Yoshinaga Y."/>
            <person name="Zwiers L.-H."/>
            <person name="Turgeon B."/>
            <person name="Goodwin S."/>
            <person name="Spatafora J."/>
            <person name="Crous P."/>
            <person name="Grigoriev I."/>
        </authorList>
    </citation>
    <scope>NUCLEOTIDE SEQUENCE</scope>
    <source>
        <strain evidence="8">CBS 119925</strain>
    </source>
</reference>
<dbReference type="InterPro" id="IPR057654">
    <property type="entry name" value="Znf-CCCH_tandem"/>
</dbReference>
<evidence type="ECO:0000313" key="9">
    <source>
        <dbReference type="Proteomes" id="UP000799440"/>
    </source>
</evidence>
<dbReference type="Pfam" id="PF25543">
    <property type="entry name" value="zf-CCCH_tandem"/>
    <property type="match status" value="1"/>
</dbReference>
<dbReference type="EMBL" id="MU006588">
    <property type="protein sequence ID" value="KAF2744461.1"/>
    <property type="molecule type" value="Genomic_DNA"/>
</dbReference>
<keyword evidence="2 4" id="KW-0863">Zinc-finger</keyword>
<feature type="region of interest" description="Disordered" evidence="6">
    <location>
        <begin position="276"/>
        <end position="313"/>
    </location>
</feature>
<dbReference type="InterPro" id="IPR000571">
    <property type="entry name" value="Znf_CCCH"/>
</dbReference>
<organism evidence="8 9">
    <name type="scientific">Sporormia fimetaria CBS 119925</name>
    <dbReference type="NCBI Taxonomy" id="1340428"/>
    <lineage>
        <taxon>Eukaryota</taxon>
        <taxon>Fungi</taxon>
        <taxon>Dikarya</taxon>
        <taxon>Ascomycota</taxon>
        <taxon>Pezizomycotina</taxon>
        <taxon>Dothideomycetes</taxon>
        <taxon>Pleosporomycetidae</taxon>
        <taxon>Pleosporales</taxon>
        <taxon>Sporormiaceae</taxon>
        <taxon>Sporormia</taxon>
    </lineage>
</organism>
<feature type="zinc finger region" description="C3H1-type" evidence="4">
    <location>
        <begin position="374"/>
        <end position="402"/>
    </location>
</feature>
<dbReference type="InterPro" id="IPR036855">
    <property type="entry name" value="Znf_CCCH_sf"/>
</dbReference>
<evidence type="ECO:0000256" key="4">
    <source>
        <dbReference type="PROSITE-ProRule" id="PRU00723"/>
    </source>
</evidence>
<dbReference type="GO" id="GO:0008270">
    <property type="term" value="F:zinc ion binding"/>
    <property type="evidence" value="ECO:0007669"/>
    <property type="project" value="UniProtKB-KW"/>
</dbReference>
<dbReference type="Proteomes" id="UP000799440">
    <property type="component" value="Unassembled WGS sequence"/>
</dbReference>
<feature type="compositionally biased region" description="Polar residues" evidence="6">
    <location>
        <begin position="277"/>
        <end position="301"/>
    </location>
</feature>
<dbReference type="OrthoDB" id="2270193at2759"/>
<gene>
    <name evidence="8" type="ORF">M011DRAFT_470320</name>
</gene>
<feature type="coiled-coil region" evidence="5">
    <location>
        <begin position="56"/>
        <end position="83"/>
    </location>
</feature>